<dbReference type="AlphaFoldDB" id="A0A445AJK0"/>
<dbReference type="PANTHER" id="PTHR46328:SF27">
    <property type="entry name" value="OS12G0287500 PROTEIN"/>
    <property type="match status" value="1"/>
</dbReference>
<proteinExistence type="predicted"/>
<dbReference type="EMBL" id="SDMP01000012">
    <property type="protein sequence ID" value="RYR26550.1"/>
    <property type="molecule type" value="Genomic_DNA"/>
</dbReference>
<dbReference type="InterPro" id="IPR004330">
    <property type="entry name" value="FAR1_DNA_bnd_dom"/>
</dbReference>
<gene>
    <name evidence="2" type="ORF">Ahy_B02g060799</name>
</gene>
<evidence type="ECO:0000259" key="1">
    <source>
        <dbReference type="Pfam" id="PF03101"/>
    </source>
</evidence>
<evidence type="ECO:0000313" key="3">
    <source>
        <dbReference type="Proteomes" id="UP000289738"/>
    </source>
</evidence>
<protein>
    <recommendedName>
        <fullName evidence="1">FAR1 domain-containing protein</fullName>
    </recommendedName>
</protein>
<comment type="caution">
    <text evidence="2">The sequence shown here is derived from an EMBL/GenBank/DDBJ whole genome shotgun (WGS) entry which is preliminary data.</text>
</comment>
<dbReference type="Proteomes" id="UP000289738">
    <property type="component" value="Chromosome B02"/>
</dbReference>
<evidence type="ECO:0000313" key="2">
    <source>
        <dbReference type="EMBL" id="RYR26550.1"/>
    </source>
</evidence>
<sequence>MSDLAISICNIPEKSSDNAINATMSTGPETSFSDGGTVVEDTILDTCIEGDVVGSEARGQFKMVVIDSSRGYGHIMVEEVMTIKFGTPGEAREFYAAYSRVKGFTIRKSKSKNAKGEVVRYNFACSREGFRHRKWLEKSDRKLEHKPVTMCGYLAEMRIK</sequence>
<dbReference type="Pfam" id="PF03101">
    <property type="entry name" value="FAR1"/>
    <property type="match status" value="1"/>
</dbReference>
<accession>A0A445AJK0</accession>
<keyword evidence="3" id="KW-1185">Reference proteome</keyword>
<reference evidence="2 3" key="1">
    <citation type="submission" date="2019-01" db="EMBL/GenBank/DDBJ databases">
        <title>Sequencing of cultivated peanut Arachis hypogaea provides insights into genome evolution and oil improvement.</title>
        <authorList>
            <person name="Chen X."/>
        </authorList>
    </citation>
    <scope>NUCLEOTIDE SEQUENCE [LARGE SCALE GENOMIC DNA]</scope>
    <source>
        <strain evidence="3">cv. Fuhuasheng</strain>
        <tissue evidence="2">Leaves</tissue>
    </source>
</reference>
<feature type="domain" description="FAR1" evidence="1">
    <location>
        <begin position="93"/>
        <end position="160"/>
    </location>
</feature>
<name>A0A445AJK0_ARAHY</name>
<dbReference type="PANTHER" id="PTHR46328">
    <property type="entry name" value="FAR-RED IMPAIRED RESPONSIVE (FAR1) FAMILY PROTEIN-RELATED"/>
    <property type="match status" value="1"/>
</dbReference>
<organism evidence="2 3">
    <name type="scientific">Arachis hypogaea</name>
    <name type="common">Peanut</name>
    <dbReference type="NCBI Taxonomy" id="3818"/>
    <lineage>
        <taxon>Eukaryota</taxon>
        <taxon>Viridiplantae</taxon>
        <taxon>Streptophyta</taxon>
        <taxon>Embryophyta</taxon>
        <taxon>Tracheophyta</taxon>
        <taxon>Spermatophyta</taxon>
        <taxon>Magnoliopsida</taxon>
        <taxon>eudicotyledons</taxon>
        <taxon>Gunneridae</taxon>
        <taxon>Pentapetalae</taxon>
        <taxon>rosids</taxon>
        <taxon>fabids</taxon>
        <taxon>Fabales</taxon>
        <taxon>Fabaceae</taxon>
        <taxon>Papilionoideae</taxon>
        <taxon>50 kb inversion clade</taxon>
        <taxon>dalbergioids sensu lato</taxon>
        <taxon>Dalbergieae</taxon>
        <taxon>Pterocarpus clade</taxon>
        <taxon>Arachis</taxon>
    </lineage>
</organism>